<dbReference type="Proteomes" id="UP000663877">
    <property type="component" value="Unassembled WGS sequence"/>
</dbReference>
<accession>A0A814HMA0</accession>
<name>A0A814HMA0_9BILA</name>
<protein>
    <recommendedName>
        <fullName evidence="1">Nucleolus and neural progenitor protein-like N-terminal domain-containing protein</fullName>
    </recommendedName>
</protein>
<evidence type="ECO:0000313" key="5">
    <source>
        <dbReference type="Proteomes" id="UP000663877"/>
    </source>
</evidence>
<dbReference type="InterPro" id="IPR027951">
    <property type="entry name" value="Nepro_N"/>
</dbReference>
<feature type="domain" description="Nucleolus and neural progenitor protein-like N-terminal" evidence="1">
    <location>
        <begin position="32"/>
        <end position="166"/>
    </location>
</feature>
<evidence type="ECO:0000313" key="3">
    <source>
        <dbReference type="EMBL" id="CAF1251125.1"/>
    </source>
</evidence>
<dbReference type="OrthoDB" id="10024494at2759"/>
<dbReference type="EMBL" id="CAJNOM010000223">
    <property type="protein sequence ID" value="CAF1251125.1"/>
    <property type="molecule type" value="Genomic_DNA"/>
</dbReference>
<evidence type="ECO:0000313" key="2">
    <source>
        <dbReference type="EMBL" id="CAF1013063.1"/>
    </source>
</evidence>
<dbReference type="AlphaFoldDB" id="A0A814HMA0"/>
<keyword evidence="4" id="KW-1185">Reference proteome</keyword>
<evidence type="ECO:0000313" key="4">
    <source>
        <dbReference type="Proteomes" id="UP000663832"/>
    </source>
</evidence>
<evidence type="ECO:0000259" key="1">
    <source>
        <dbReference type="Pfam" id="PF14780"/>
    </source>
</evidence>
<dbReference type="Pfam" id="PF14780">
    <property type="entry name" value="NEPRO_N"/>
    <property type="match status" value="1"/>
</dbReference>
<sequence length="193" mass="22742">MVKTGKIQSISYTLDELRPIRSSVDQCRSYLVRFIEQYKSIDLLNLETRLLSRCVYKNWNARRAELGIQASRRTVRLLEQFLLKREQNLEQILIEFKSDEIKMSLPSRGTINQLLTNLEESSLLLTKIKRLSKTTVDRIRLECSRGNYVHYNILIMSLCSRIHFLVVALEKTHGDFCFNVKNLIKIFKKKTKE</sequence>
<comment type="caution">
    <text evidence="2">The sequence shown here is derived from an EMBL/GenBank/DDBJ whole genome shotgun (WGS) entry which is preliminary data.</text>
</comment>
<dbReference type="EMBL" id="CAJNOI010000077">
    <property type="protein sequence ID" value="CAF1013063.1"/>
    <property type="molecule type" value="Genomic_DNA"/>
</dbReference>
<gene>
    <name evidence="2" type="ORF">BJG266_LOCUS16575</name>
    <name evidence="3" type="ORF">QVE165_LOCUS28515</name>
</gene>
<reference evidence="2" key="1">
    <citation type="submission" date="2021-02" db="EMBL/GenBank/DDBJ databases">
        <authorList>
            <person name="Nowell W R."/>
        </authorList>
    </citation>
    <scope>NUCLEOTIDE SEQUENCE</scope>
</reference>
<organism evidence="2 5">
    <name type="scientific">Adineta steineri</name>
    <dbReference type="NCBI Taxonomy" id="433720"/>
    <lineage>
        <taxon>Eukaryota</taxon>
        <taxon>Metazoa</taxon>
        <taxon>Spiralia</taxon>
        <taxon>Gnathifera</taxon>
        <taxon>Rotifera</taxon>
        <taxon>Eurotatoria</taxon>
        <taxon>Bdelloidea</taxon>
        <taxon>Adinetida</taxon>
        <taxon>Adinetidae</taxon>
        <taxon>Adineta</taxon>
    </lineage>
</organism>
<dbReference type="Proteomes" id="UP000663832">
    <property type="component" value="Unassembled WGS sequence"/>
</dbReference>
<proteinExistence type="predicted"/>